<feature type="region of interest" description="Disordered" evidence="1">
    <location>
        <begin position="127"/>
        <end position="149"/>
    </location>
</feature>
<dbReference type="AlphaFoldDB" id="A0A0K1Q283"/>
<dbReference type="KEGG" id="llu:AKJ09_06506"/>
<dbReference type="Proteomes" id="UP000064967">
    <property type="component" value="Chromosome"/>
</dbReference>
<proteinExistence type="predicted"/>
<keyword evidence="3" id="KW-1185">Reference proteome</keyword>
<name>A0A0K1Q283_9BACT</name>
<organism evidence="2 3">
    <name type="scientific">Labilithrix luteola</name>
    <dbReference type="NCBI Taxonomy" id="1391654"/>
    <lineage>
        <taxon>Bacteria</taxon>
        <taxon>Pseudomonadati</taxon>
        <taxon>Myxococcota</taxon>
        <taxon>Polyangia</taxon>
        <taxon>Polyangiales</taxon>
        <taxon>Labilitrichaceae</taxon>
        <taxon>Labilithrix</taxon>
    </lineage>
</organism>
<gene>
    <name evidence="2" type="ORF">AKJ09_06506</name>
</gene>
<accession>A0A0K1Q283</accession>
<evidence type="ECO:0000313" key="2">
    <source>
        <dbReference type="EMBL" id="AKU99842.1"/>
    </source>
</evidence>
<evidence type="ECO:0000313" key="3">
    <source>
        <dbReference type="Proteomes" id="UP000064967"/>
    </source>
</evidence>
<dbReference type="STRING" id="1391654.AKJ09_06506"/>
<sequence>MSHEDDLDVDDGALDALFDAGRKEPVPNAFAGRRKLFHRFALGGTSALTFVRATQAFAALPGAARGGLAILAVGTAVLFASSLVHRSPAPDVVVNAPAIGETPAPLASENTTSPSVETPVPVFSVDSLPTVTAPPPRPRAESPDESLARETRSIAAIRKLVASSEWAGALTAVGRHRQAFPNGVLDQEATVLEIEALQGAHDPRGCKSGRAFLETHPASAYRTRVTSLLRACE</sequence>
<dbReference type="EMBL" id="CP012333">
    <property type="protein sequence ID" value="AKU99842.1"/>
    <property type="molecule type" value="Genomic_DNA"/>
</dbReference>
<dbReference type="RefSeq" id="WP_146651228.1">
    <property type="nucleotide sequence ID" value="NZ_CP012333.1"/>
</dbReference>
<feature type="compositionally biased region" description="Basic and acidic residues" evidence="1">
    <location>
        <begin position="138"/>
        <end position="149"/>
    </location>
</feature>
<protein>
    <submittedName>
        <fullName evidence="2">Uncharacterized protein</fullName>
    </submittedName>
</protein>
<dbReference type="OrthoDB" id="5538159at2"/>
<reference evidence="2 3" key="1">
    <citation type="submission" date="2015-08" db="EMBL/GenBank/DDBJ databases">
        <authorList>
            <person name="Babu N.S."/>
            <person name="Beckwith C.J."/>
            <person name="Beseler K.G."/>
            <person name="Brison A."/>
            <person name="Carone J.V."/>
            <person name="Caskin T.P."/>
            <person name="Diamond M."/>
            <person name="Durham M.E."/>
            <person name="Foxe J.M."/>
            <person name="Go M."/>
            <person name="Henderson B.A."/>
            <person name="Jones I.B."/>
            <person name="McGettigan J.A."/>
            <person name="Micheletti S.J."/>
            <person name="Nasrallah M.E."/>
            <person name="Ortiz D."/>
            <person name="Piller C.R."/>
            <person name="Privatt S.R."/>
            <person name="Schneider S.L."/>
            <person name="Sharp S."/>
            <person name="Smith T.C."/>
            <person name="Stanton J.D."/>
            <person name="Ullery H.E."/>
            <person name="Wilson R.J."/>
            <person name="Serrano M.G."/>
            <person name="Buck G."/>
            <person name="Lee V."/>
            <person name="Wang Y."/>
            <person name="Carvalho R."/>
            <person name="Voegtly L."/>
            <person name="Shi R."/>
            <person name="Duckworth R."/>
            <person name="Johnson A."/>
            <person name="Loviza R."/>
            <person name="Walstead R."/>
            <person name="Shah Z."/>
            <person name="Kiflezghi M."/>
            <person name="Wade K."/>
            <person name="Ball S.L."/>
            <person name="Bradley K.W."/>
            <person name="Asai D.J."/>
            <person name="Bowman C.A."/>
            <person name="Russell D.A."/>
            <person name="Pope W.H."/>
            <person name="Jacobs-Sera D."/>
            <person name="Hendrix R.W."/>
            <person name="Hatfull G.F."/>
        </authorList>
    </citation>
    <scope>NUCLEOTIDE SEQUENCE [LARGE SCALE GENOMIC DNA]</scope>
    <source>
        <strain evidence="2 3">DSM 27648</strain>
    </source>
</reference>
<evidence type="ECO:0000256" key="1">
    <source>
        <dbReference type="SAM" id="MobiDB-lite"/>
    </source>
</evidence>